<evidence type="ECO:0000313" key="1">
    <source>
        <dbReference type="EMBL" id="PIO76066.1"/>
    </source>
</evidence>
<name>A0A2G9V0Z0_TELCI</name>
<dbReference type="Proteomes" id="UP000230423">
    <property type="component" value="Unassembled WGS sequence"/>
</dbReference>
<dbReference type="AlphaFoldDB" id="A0A2G9V0Z0"/>
<accession>A0A2G9V0Z0</accession>
<dbReference type="EMBL" id="KZ345082">
    <property type="protein sequence ID" value="PIO76066.1"/>
    <property type="molecule type" value="Genomic_DNA"/>
</dbReference>
<keyword evidence="2" id="KW-1185">Reference proteome</keyword>
<evidence type="ECO:0000313" key="2">
    <source>
        <dbReference type="Proteomes" id="UP000230423"/>
    </source>
</evidence>
<sequence length="103" mass="11857">MCGNFSREKDTTCKTFYQMVWMDHRHEEEKGIQNAIGRSATACTTLFFWERVCKTTHSSPISCLGARKVSRVMAQFKMISESLLLLAMTYVVQILPNCYFSNT</sequence>
<reference evidence="1 2" key="1">
    <citation type="submission" date="2015-09" db="EMBL/GenBank/DDBJ databases">
        <title>Draft genome of the parasitic nematode Teladorsagia circumcincta isolate WARC Sus (inbred).</title>
        <authorList>
            <person name="Mitreva M."/>
        </authorList>
    </citation>
    <scope>NUCLEOTIDE SEQUENCE [LARGE SCALE GENOMIC DNA]</scope>
    <source>
        <strain evidence="1 2">S</strain>
    </source>
</reference>
<proteinExistence type="predicted"/>
<organism evidence="1 2">
    <name type="scientific">Teladorsagia circumcincta</name>
    <name type="common">Brown stomach worm</name>
    <name type="synonym">Ostertagia circumcincta</name>
    <dbReference type="NCBI Taxonomy" id="45464"/>
    <lineage>
        <taxon>Eukaryota</taxon>
        <taxon>Metazoa</taxon>
        <taxon>Ecdysozoa</taxon>
        <taxon>Nematoda</taxon>
        <taxon>Chromadorea</taxon>
        <taxon>Rhabditida</taxon>
        <taxon>Rhabditina</taxon>
        <taxon>Rhabditomorpha</taxon>
        <taxon>Strongyloidea</taxon>
        <taxon>Trichostrongylidae</taxon>
        <taxon>Teladorsagia</taxon>
    </lineage>
</organism>
<gene>
    <name evidence="1" type="ORF">TELCIR_01871</name>
</gene>
<protein>
    <submittedName>
        <fullName evidence="1">Uncharacterized protein</fullName>
    </submittedName>
</protein>